<dbReference type="WBParaSite" id="MCU_002144-RA">
    <property type="protein sequence ID" value="MCU_002144-RA"/>
    <property type="gene ID" value="MCU_002144"/>
</dbReference>
<reference evidence="1" key="1">
    <citation type="submission" date="2019-11" db="UniProtKB">
        <authorList>
            <consortium name="WormBaseParasite"/>
        </authorList>
    </citation>
    <scope>IDENTIFICATION</scope>
</reference>
<proteinExistence type="predicted"/>
<dbReference type="Pfam" id="PF01066">
    <property type="entry name" value="CDP-OH_P_transf"/>
    <property type="match status" value="1"/>
</dbReference>
<evidence type="ECO:0000313" key="1">
    <source>
        <dbReference type="WBParaSite" id="MCU_002144-RA"/>
    </source>
</evidence>
<accession>A0A5K3EPL8</accession>
<organism evidence="1">
    <name type="scientific">Mesocestoides corti</name>
    <name type="common">Flatworm</name>
    <dbReference type="NCBI Taxonomy" id="53468"/>
    <lineage>
        <taxon>Eukaryota</taxon>
        <taxon>Metazoa</taxon>
        <taxon>Spiralia</taxon>
        <taxon>Lophotrochozoa</taxon>
        <taxon>Platyhelminthes</taxon>
        <taxon>Cestoda</taxon>
        <taxon>Eucestoda</taxon>
        <taxon>Cyclophyllidea</taxon>
        <taxon>Mesocestoididae</taxon>
        <taxon>Mesocestoides</taxon>
    </lineage>
</organism>
<dbReference type="GO" id="GO:0016780">
    <property type="term" value="F:phosphotransferase activity, for other substituted phosphate groups"/>
    <property type="evidence" value="ECO:0007669"/>
    <property type="project" value="InterPro"/>
</dbReference>
<name>A0A5K3EPL8_MESCO</name>
<dbReference type="GO" id="GO:0008654">
    <property type="term" value="P:phospholipid biosynthetic process"/>
    <property type="evidence" value="ECO:0007669"/>
    <property type="project" value="InterPro"/>
</dbReference>
<sequence>MFVPHYRVTWLFRKIPITPLLACSQLYHRREYVVFEKFSYGRRFISSHRSGIITVPNILTALRIAATPVIVSLIIRQDLLLAAGLTVLAGISDVVG</sequence>
<protein>
    <submittedName>
        <fullName evidence="1">MgtE domain-containing protein</fullName>
    </submittedName>
</protein>
<dbReference type="InterPro" id="IPR000462">
    <property type="entry name" value="CDP-OH_P_trans"/>
</dbReference>
<dbReference type="GO" id="GO:0016020">
    <property type="term" value="C:membrane"/>
    <property type="evidence" value="ECO:0007669"/>
    <property type="project" value="InterPro"/>
</dbReference>
<dbReference type="AlphaFoldDB" id="A0A5K3EPL8"/>